<comment type="catalytic activity">
    <reaction evidence="3 4 5">
        <text>an acyl phosphate + H2O = a carboxylate + phosphate + H(+)</text>
        <dbReference type="Rhea" id="RHEA:14965"/>
        <dbReference type="ChEBI" id="CHEBI:15377"/>
        <dbReference type="ChEBI" id="CHEBI:15378"/>
        <dbReference type="ChEBI" id="CHEBI:29067"/>
        <dbReference type="ChEBI" id="CHEBI:43474"/>
        <dbReference type="ChEBI" id="CHEBI:59918"/>
        <dbReference type="EC" id="3.6.1.7"/>
    </reaction>
</comment>
<dbReference type="NCBIfam" id="NF010999">
    <property type="entry name" value="PRK14425.1"/>
    <property type="match status" value="1"/>
</dbReference>
<dbReference type="InterPro" id="IPR001792">
    <property type="entry name" value="Acylphosphatase-like_dom"/>
</dbReference>
<dbReference type="PRINTS" id="PR00112">
    <property type="entry name" value="ACYLPHPHTASE"/>
</dbReference>
<dbReference type="GO" id="GO:0003998">
    <property type="term" value="F:acylphosphatase activity"/>
    <property type="evidence" value="ECO:0007669"/>
    <property type="project" value="UniProtKB-EC"/>
</dbReference>
<evidence type="ECO:0000256" key="6">
    <source>
        <dbReference type="RuleBase" id="RU004168"/>
    </source>
</evidence>
<dbReference type="Pfam" id="PF00708">
    <property type="entry name" value="Acylphosphatase"/>
    <property type="match status" value="1"/>
</dbReference>
<dbReference type="Proteomes" id="UP000078507">
    <property type="component" value="Unassembled WGS sequence"/>
</dbReference>
<feature type="active site" evidence="4">
    <location>
        <position position="52"/>
    </location>
</feature>
<comment type="caution">
    <text evidence="8">The sequence shown here is derived from an EMBL/GenBank/DDBJ whole genome shotgun (WGS) entry which is preliminary data.</text>
</comment>
<protein>
    <recommendedName>
        <fullName evidence="2 4">Acylphosphatase</fullName>
        <ecNumber evidence="2 4">3.6.1.7</ecNumber>
    </recommendedName>
</protein>
<evidence type="ECO:0000313" key="8">
    <source>
        <dbReference type="EMBL" id="OAP49170.1"/>
    </source>
</evidence>
<feature type="domain" description="Acylphosphatase-like" evidence="7">
    <location>
        <begin position="19"/>
        <end position="106"/>
    </location>
</feature>
<evidence type="ECO:0000256" key="2">
    <source>
        <dbReference type="ARBA" id="ARBA00012150"/>
    </source>
</evidence>
<dbReference type="PROSITE" id="PS00150">
    <property type="entry name" value="ACYLPHOSPHATASE_1"/>
    <property type="match status" value="1"/>
</dbReference>
<dbReference type="AlphaFoldDB" id="A0A178YNN3"/>
<comment type="similarity">
    <text evidence="1 6">Belongs to the acylphosphatase family.</text>
</comment>
<keyword evidence="9" id="KW-1185">Reference proteome</keyword>
<evidence type="ECO:0000256" key="5">
    <source>
        <dbReference type="RuleBase" id="RU000553"/>
    </source>
</evidence>
<dbReference type="EMBL" id="LNQB01000057">
    <property type="protein sequence ID" value="OAP49170.1"/>
    <property type="molecule type" value="Genomic_DNA"/>
</dbReference>
<feature type="active site" evidence="4">
    <location>
        <position position="34"/>
    </location>
</feature>
<dbReference type="PROSITE" id="PS00151">
    <property type="entry name" value="ACYLPHOSPHATASE_2"/>
    <property type="match status" value="1"/>
</dbReference>
<dbReference type="InterPro" id="IPR020456">
    <property type="entry name" value="Acylphosphatase"/>
</dbReference>
<dbReference type="EC" id="3.6.1.7" evidence="2 4"/>
<evidence type="ECO:0000256" key="1">
    <source>
        <dbReference type="ARBA" id="ARBA00005614"/>
    </source>
</evidence>
<dbReference type="SUPFAM" id="SSF54975">
    <property type="entry name" value="Acylphosphatase/BLUF domain-like"/>
    <property type="match status" value="1"/>
</dbReference>
<proteinExistence type="inferred from homology"/>
<dbReference type="PROSITE" id="PS51160">
    <property type="entry name" value="ACYLPHOSPHATASE_3"/>
    <property type="match status" value="1"/>
</dbReference>
<accession>A0A178YNN3</accession>
<dbReference type="PANTHER" id="PTHR47268:SF4">
    <property type="entry name" value="ACYLPHOSPHATASE"/>
    <property type="match status" value="1"/>
</dbReference>
<dbReference type="Gene3D" id="3.30.70.100">
    <property type="match status" value="1"/>
</dbReference>
<name>A0A178YNN3_SINSA</name>
<evidence type="ECO:0000256" key="3">
    <source>
        <dbReference type="ARBA" id="ARBA00047645"/>
    </source>
</evidence>
<dbReference type="OrthoDB" id="5295388at2"/>
<evidence type="ECO:0000259" key="7">
    <source>
        <dbReference type="PROSITE" id="PS51160"/>
    </source>
</evidence>
<dbReference type="InterPro" id="IPR017968">
    <property type="entry name" value="Acylphosphatase_CS"/>
</dbReference>
<organism evidence="8 9">
    <name type="scientific">Sinorhizobium saheli</name>
    <dbReference type="NCBI Taxonomy" id="36856"/>
    <lineage>
        <taxon>Bacteria</taxon>
        <taxon>Pseudomonadati</taxon>
        <taxon>Pseudomonadota</taxon>
        <taxon>Alphaproteobacteria</taxon>
        <taxon>Hyphomicrobiales</taxon>
        <taxon>Rhizobiaceae</taxon>
        <taxon>Sinorhizobium/Ensifer group</taxon>
        <taxon>Sinorhizobium</taxon>
    </lineage>
</organism>
<keyword evidence="4 5" id="KW-0378">Hydrolase</keyword>
<evidence type="ECO:0000313" key="9">
    <source>
        <dbReference type="Proteomes" id="UP000078507"/>
    </source>
</evidence>
<evidence type="ECO:0000256" key="4">
    <source>
        <dbReference type="PROSITE-ProRule" id="PRU00520"/>
    </source>
</evidence>
<sequence>MHQIREVRRKAVMDEERKAALVRITGRVQGVCFRAWTCDEAKRLGLTGWVRNENDGSVTALIAGPQSAVVTMLSRFWQGPPGASVVDVAHEDASSIEAPEGFRITR</sequence>
<gene>
    <name evidence="8" type="ORF">ATB98_12735</name>
</gene>
<dbReference type="PANTHER" id="PTHR47268">
    <property type="entry name" value="ACYLPHOSPHATASE"/>
    <property type="match status" value="1"/>
</dbReference>
<dbReference type="InterPro" id="IPR036046">
    <property type="entry name" value="Acylphosphatase-like_dom_sf"/>
</dbReference>
<dbReference type="STRING" id="36856.ATB98_12735"/>
<reference evidence="8 9" key="1">
    <citation type="submission" date="2015-11" db="EMBL/GenBank/DDBJ databases">
        <title>Ensifer anhuiense sp. nov., an effective nitrogen fixation bacterium with Glycine soja.</title>
        <authorList>
            <person name="Yan H."/>
            <person name="Chen W."/>
        </authorList>
    </citation>
    <scope>NUCLEOTIDE SEQUENCE [LARGE SCALE GENOMIC DNA]</scope>
    <source>
        <strain evidence="8 9">LMG 7837</strain>
    </source>
</reference>